<protein>
    <submittedName>
        <fullName evidence="1">7100_t:CDS:1</fullName>
    </submittedName>
</protein>
<gene>
    <name evidence="1" type="ORF">AMORRO_LOCUS13605</name>
</gene>
<sequence>LDLIGAEPNVTGMRNENELCSLTNHNSLYSSLTNEYEFGAGLGKNTI</sequence>
<dbReference type="Proteomes" id="UP000789342">
    <property type="component" value="Unassembled WGS sequence"/>
</dbReference>
<evidence type="ECO:0000313" key="1">
    <source>
        <dbReference type="EMBL" id="CAG8725188.1"/>
    </source>
</evidence>
<organism evidence="1 2">
    <name type="scientific">Acaulospora morrowiae</name>
    <dbReference type="NCBI Taxonomy" id="94023"/>
    <lineage>
        <taxon>Eukaryota</taxon>
        <taxon>Fungi</taxon>
        <taxon>Fungi incertae sedis</taxon>
        <taxon>Mucoromycota</taxon>
        <taxon>Glomeromycotina</taxon>
        <taxon>Glomeromycetes</taxon>
        <taxon>Diversisporales</taxon>
        <taxon>Acaulosporaceae</taxon>
        <taxon>Acaulospora</taxon>
    </lineage>
</organism>
<accession>A0A9N9I9L6</accession>
<comment type="caution">
    <text evidence="1">The sequence shown here is derived from an EMBL/GenBank/DDBJ whole genome shotgun (WGS) entry which is preliminary data.</text>
</comment>
<feature type="non-terminal residue" evidence="1">
    <location>
        <position position="1"/>
    </location>
</feature>
<evidence type="ECO:0000313" key="2">
    <source>
        <dbReference type="Proteomes" id="UP000789342"/>
    </source>
</evidence>
<name>A0A9N9I9L6_9GLOM</name>
<keyword evidence="2" id="KW-1185">Reference proteome</keyword>
<reference evidence="1" key="1">
    <citation type="submission" date="2021-06" db="EMBL/GenBank/DDBJ databases">
        <authorList>
            <person name="Kallberg Y."/>
            <person name="Tangrot J."/>
            <person name="Rosling A."/>
        </authorList>
    </citation>
    <scope>NUCLEOTIDE SEQUENCE</scope>
    <source>
        <strain evidence="1">CL551</strain>
    </source>
</reference>
<dbReference type="AlphaFoldDB" id="A0A9N9I9L6"/>
<proteinExistence type="predicted"/>
<dbReference type="EMBL" id="CAJVPV010023965">
    <property type="protein sequence ID" value="CAG8725188.1"/>
    <property type="molecule type" value="Genomic_DNA"/>
</dbReference>